<dbReference type="STRING" id="1747903.ASR47_1001172"/>
<dbReference type="Gene3D" id="3.10.310.50">
    <property type="match status" value="1"/>
</dbReference>
<accession>A0A1A7BW02</accession>
<feature type="domain" description="TPM" evidence="4">
    <location>
        <begin position="45"/>
        <end position="167"/>
    </location>
</feature>
<dbReference type="PANTHER" id="PTHR30373">
    <property type="entry name" value="UPF0603 PROTEIN YGCG"/>
    <property type="match status" value="1"/>
</dbReference>
<evidence type="ECO:0000256" key="3">
    <source>
        <dbReference type="SAM" id="SignalP"/>
    </source>
</evidence>
<feature type="signal peptide" evidence="3">
    <location>
        <begin position="1"/>
        <end position="34"/>
    </location>
</feature>
<evidence type="ECO:0000259" key="4">
    <source>
        <dbReference type="Pfam" id="PF04536"/>
    </source>
</evidence>
<evidence type="ECO:0000256" key="2">
    <source>
        <dbReference type="SAM" id="Phobius"/>
    </source>
</evidence>
<gene>
    <name evidence="5" type="ORF">ASR47_1001172</name>
</gene>
<evidence type="ECO:0000313" key="5">
    <source>
        <dbReference type="EMBL" id="OBV36700.1"/>
    </source>
</evidence>
<feature type="compositionally biased region" description="Gly residues" evidence="1">
    <location>
        <begin position="318"/>
        <end position="334"/>
    </location>
</feature>
<reference evidence="5 6" key="1">
    <citation type="submission" date="2016-04" db="EMBL/GenBank/DDBJ databases">
        <title>Draft genome sequence of Janthinobacterium psychrotolerans sp. nov., isolated from freshwater sediments in Denmark.</title>
        <authorList>
            <person name="Gong X."/>
            <person name="Skrivergaard S."/>
            <person name="Korsgaard B.S."/>
            <person name="Schreiber L."/>
            <person name="Marshall I.P."/>
            <person name="Finster K."/>
            <person name="Schramm A."/>
        </authorList>
    </citation>
    <scope>NUCLEOTIDE SEQUENCE [LARGE SCALE GENOMIC DNA]</scope>
    <source>
        <strain evidence="5 6">S3-2</strain>
    </source>
</reference>
<evidence type="ECO:0000256" key="1">
    <source>
        <dbReference type="SAM" id="MobiDB-lite"/>
    </source>
</evidence>
<keyword evidence="2" id="KW-0472">Membrane</keyword>
<keyword evidence="2" id="KW-1133">Transmembrane helix</keyword>
<dbReference type="AlphaFoldDB" id="A0A1A7BW02"/>
<organism evidence="5 6">
    <name type="scientific">Janthinobacterium psychrotolerans</name>
    <dbReference type="NCBI Taxonomy" id="1747903"/>
    <lineage>
        <taxon>Bacteria</taxon>
        <taxon>Pseudomonadati</taxon>
        <taxon>Pseudomonadota</taxon>
        <taxon>Betaproteobacteria</taxon>
        <taxon>Burkholderiales</taxon>
        <taxon>Oxalobacteraceae</taxon>
        <taxon>Janthinobacterium</taxon>
    </lineage>
</organism>
<dbReference type="Proteomes" id="UP000092713">
    <property type="component" value="Unassembled WGS sequence"/>
</dbReference>
<comment type="caution">
    <text evidence="5">The sequence shown here is derived from an EMBL/GenBank/DDBJ whole genome shotgun (WGS) entry which is preliminary data.</text>
</comment>
<feature type="transmembrane region" description="Helical" evidence="2">
    <location>
        <begin position="239"/>
        <end position="255"/>
    </location>
</feature>
<protein>
    <recommendedName>
        <fullName evidence="4">TPM domain-containing protein</fullName>
    </recommendedName>
</protein>
<proteinExistence type="predicted"/>
<feature type="region of interest" description="Disordered" evidence="1">
    <location>
        <begin position="291"/>
        <end position="334"/>
    </location>
</feature>
<sequence length="334" mass="35277">MSALLWARPWTRSWKRQWAWLCALCLMAISLAHAAITVPPLQSHVNDVAGVLAARGPAIDARLKAFEAQTGHQVFVLTVPSTGAGNSIEAYAVAVFEQWQPGRKGQDDGALLVIATGDKTMRIEAGYGLEDRLTDLQSARIVREVIMPKFKQGDIEGGVADGVEAMLTVIAGQPLPAQAAAQPEEKSISGAAKWIVIGIFGLLALFALGMSLFAGVFGLLASIAVAAAVIMMASGDARAWVGGGVLVLAWLLLRWKMVAANVRKYHLPKARHTTLAWLKVYLFALGFARGGPQRKRERDDRRDGDSDSSDSGSSESGTSGGGGRSGGGGASGSW</sequence>
<keyword evidence="2" id="KW-0812">Transmembrane</keyword>
<feature type="compositionally biased region" description="Basic and acidic residues" evidence="1">
    <location>
        <begin position="294"/>
        <end position="305"/>
    </location>
</feature>
<dbReference type="InterPro" id="IPR007621">
    <property type="entry name" value="TPM_dom"/>
</dbReference>
<dbReference type="PANTHER" id="PTHR30373:SF2">
    <property type="entry name" value="UPF0603 PROTEIN YGCG"/>
    <property type="match status" value="1"/>
</dbReference>
<name>A0A1A7BW02_9BURK</name>
<feature type="chain" id="PRO_5008509999" description="TPM domain-containing protein" evidence="3">
    <location>
        <begin position="35"/>
        <end position="334"/>
    </location>
</feature>
<keyword evidence="3" id="KW-0732">Signal</keyword>
<dbReference type="Pfam" id="PF04536">
    <property type="entry name" value="TPM_phosphatase"/>
    <property type="match status" value="1"/>
</dbReference>
<feature type="transmembrane region" description="Helical" evidence="2">
    <location>
        <begin position="194"/>
        <end position="227"/>
    </location>
</feature>
<keyword evidence="6" id="KW-1185">Reference proteome</keyword>
<evidence type="ECO:0000313" key="6">
    <source>
        <dbReference type="Proteomes" id="UP000092713"/>
    </source>
</evidence>
<dbReference type="EMBL" id="LOCQ01000062">
    <property type="protein sequence ID" value="OBV36700.1"/>
    <property type="molecule type" value="Genomic_DNA"/>
</dbReference>